<organism evidence="2 3">
    <name type="scientific">Rhodovulum sulfidophilum</name>
    <name type="common">Rhodobacter sulfidophilus</name>
    <dbReference type="NCBI Taxonomy" id="35806"/>
    <lineage>
        <taxon>Bacteria</taxon>
        <taxon>Pseudomonadati</taxon>
        <taxon>Pseudomonadota</taxon>
        <taxon>Alphaproteobacteria</taxon>
        <taxon>Rhodobacterales</taxon>
        <taxon>Paracoccaceae</taxon>
        <taxon>Rhodovulum</taxon>
    </lineage>
</organism>
<dbReference type="InterPro" id="IPR016181">
    <property type="entry name" value="Acyl_CoA_acyltransferase"/>
</dbReference>
<dbReference type="FunFam" id="3.40.630.30:FF:000047">
    <property type="entry name" value="Acetyltransferase, GNAT family"/>
    <property type="match status" value="1"/>
</dbReference>
<dbReference type="SUPFAM" id="SSF55729">
    <property type="entry name" value="Acyl-CoA N-acyltransferases (Nat)"/>
    <property type="match status" value="1"/>
</dbReference>
<feature type="domain" description="N-acetyltransferase" evidence="1">
    <location>
        <begin position="27"/>
        <end position="181"/>
    </location>
</feature>
<gene>
    <name evidence="2" type="ORF">DI556_11400</name>
</gene>
<evidence type="ECO:0000313" key="3">
    <source>
        <dbReference type="Proteomes" id="UP000249185"/>
    </source>
</evidence>
<name>A0A2W5N8U3_RHOSU</name>
<dbReference type="GO" id="GO:1990189">
    <property type="term" value="F:protein N-terminal-serine acetyltransferase activity"/>
    <property type="evidence" value="ECO:0007669"/>
    <property type="project" value="TreeGrafter"/>
</dbReference>
<sequence>MAELGWIVEGWQAPKAPEPVVLEGAYARLEPLNRRHAADLHAALEGADDTWNYLPYGPFFGIGEYARWVERMGASRDPLFFAVIDRETRLPGGVMSLLRIAPEAGTIEVGHICLAPRLRRTRAATEAIHLLASHVFALGYRRFEWKCDALNAASRRAAQRFGFSYEGIFRQAVVVKGRNRDTAWFAMVDRDWPCLSAAYAAWLDPANFAADGRQIEALGTLTAPCRVAGDPAEV</sequence>
<evidence type="ECO:0000259" key="1">
    <source>
        <dbReference type="PROSITE" id="PS51186"/>
    </source>
</evidence>
<dbReference type="PANTHER" id="PTHR43441">
    <property type="entry name" value="RIBOSOMAL-PROTEIN-SERINE ACETYLTRANSFERASE"/>
    <property type="match status" value="1"/>
</dbReference>
<dbReference type="PROSITE" id="PS51186">
    <property type="entry name" value="GNAT"/>
    <property type="match status" value="1"/>
</dbReference>
<protein>
    <submittedName>
        <fullName evidence="2">GNAT family N-acetyltransferase</fullName>
    </submittedName>
</protein>
<comment type="caution">
    <text evidence="2">The sequence shown here is derived from an EMBL/GenBank/DDBJ whole genome shotgun (WGS) entry which is preliminary data.</text>
</comment>
<accession>A0A2W5N8U3</accession>
<dbReference type="InterPro" id="IPR051908">
    <property type="entry name" value="Ribosomal_N-acetyltransferase"/>
</dbReference>
<evidence type="ECO:0000313" key="2">
    <source>
        <dbReference type="EMBL" id="PZQ49464.1"/>
    </source>
</evidence>
<reference evidence="2 3" key="1">
    <citation type="submission" date="2017-08" db="EMBL/GenBank/DDBJ databases">
        <title>Infants hospitalized years apart are colonized by the same room-sourced microbial strains.</title>
        <authorList>
            <person name="Brooks B."/>
            <person name="Olm M.R."/>
            <person name="Firek B.A."/>
            <person name="Baker R."/>
            <person name="Thomas B.C."/>
            <person name="Morowitz M.J."/>
            <person name="Banfield J.F."/>
        </authorList>
    </citation>
    <scope>NUCLEOTIDE SEQUENCE [LARGE SCALE GENOMIC DNA]</scope>
    <source>
        <strain evidence="2">S2_005_002_R2_34</strain>
    </source>
</reference>
<dbReference type="GO" id="GO:0008999">
    <property type="term" value="F:protein-N-terminal-alanine acetyltransferase activity"/>
    <property type="evidence" value="ECO:0007669"/>
    <property type="project" value="TreeGrafter"/>
</dbReference>
<keyword evidence="2" id="KW-0808">Transferase</keyword>
<dbReference type="Proteomes" id="UP000249185">
    <property type="component" value="Unassembled WGS sequence"/>
</dbReference>
<dbReference type="EMBL" id="QFPW01000007">
    <property type="protein sequence ID" value="PZQ49464.1"/>
    <property type="molecule type" value="Genomic_DNA"/>
</dbReference>
<dbReference type="PANTHER" id="PTHR43441:SF2">
    <property type="entry name" value="FAMILY ACETYLTRANSFERASE, PUTATIVE (AFU_ORTHOLOGUE AFUA_7G00850)-RELATED"/>
    <property type="match status" value="1"/>
</dbReference>
<proteinExistence type="predicted"/>
<dbReference type="Gene3D" id="3.40.630.30">
    <property type="match status" value="1"/>
</dbReference>
<dbReference type="AlphaFoldDB" id="A0A2W5N8U3"/>
<dbReference type="Pfam" id="PF13302">
    <property type="entry name" value="Acetyltransf_3"/>
    <property type="match status" value="1"/>
</dbReference>
<dbReference type="InterPro" id="IPR000182">
    <property type="entry name" value="GNAT_dom"/>
</dbReference>